<dbReference type="InterPro" id="IPR000629">
    <property type="entry name" value="RNA-helicase_DEAD-box_CS"/>
</dbReference>
<keyword evidence="5 8" id="KW-0347">Helicase</keyword>
<proteinExistence type="inferred from homology"/>
<dbReference type="PROSITE" id="PS51194">
    <property type="entry name" value="HELICASE_CTER"/>
    <property type="match status" value="1"/>
</dbReference>
<dbReference type="VEuPathDB" id="MicrosporidiaDB:ECANGB1_2551"/>
<dbReference type="InterPro" id="IPR014001">
    <property type="entry name" value="Helicase_ATP-bd"/>
</dbReference>
<dbReference type="SMART" id="SM00487">
    <property type="entry name" value="DEXDc"/>
    <property type="match status" value="1"/>
</dbReference>
<dbReference type="OrthoDB" id="196131at2759"/>
<evidence type="ECO:0000256" key="7">
    <source>
        <dbReference type="ARBA" id="ARBA00023242"/>
    </source>
</evidence>
<evidence type="ECO:0000256" key="1">
    <source>
        <dbReference type="ARBA" id="ARBA00004123"/>
    </source>
</evidence>
<keyword evidence="6 8" id="KW-0067">ATP-binding</keyword>
<dbReference type="Pfam" id="PF00271">
    <property type="entry name" value="Helicase_C"/>
    <property type="match status" value="1"/>
</dbReference>
<comment type="caution">
    <text evidence="12">The sequence shown here is derived from an EMBL/GenBank/DDBJ whole genome shotgun (WGS) entry which is preliminary data.</text>
</comment>
<dbReference type="SUPFAM" id="SSF52540">
    <property type="entry name" value="P-loop containing nucleoside triphosphate hydrolases"/>
    <property type="match status" value="1"/>
</dbReference>
<keyword evidence="4 8" id="KW-0378">Hydrolase</keyword>
<evidence type="ECO:0000256" key="5">
    <source>
        <dbReference type="ARBA" id="ARBA00022806"/>
    </source>
</evidence>
<evidence type="ECO:0000256" key="4">
    <source>
        <dbReference type="ARBA" id="ARBA00022801"/>
    </source>
</evidence>
<protein>
    <recommendedName>
        <fullName evidence="2">RNA helicase</fullName>
        <ecNumber evidence="2">3.6.4.13</ecNumber>
    </recommendedName>
</protein>
<dbReference type="GO" id="GO:0005524">
    <property type="term" value="F:ATP binding"/>
    <property type="evidence" value="ECO:0007669"/>
    <property type="project" value="UniProtKB-KW"/>
</dbReference>
<evidence type="ECO:0000256" key="6">
    <source>
        <dbReference type="ARBA" id="ARBA00022840"/>
    </source>
</evidence>
<dbReference type="SMART" id="SM00490">
    <property type="entry name" value="HELICc"/>
    <property type="match status" value="1"/>
</dbReference>
<name>A0A1Y1S5X9_9MICR</name>
<dbReference type="GO" id="GO:0005634">
    <property type="term" value="C:nucleus"/>
    <property type="evidence" value="ECO:0007669"/>
    <property type="project" value="UniProtKB-SubCell"/>
</dbReference>
<dbReference type="Proteomes" id="UP000192639">
    <property type="component" value="Unassembled WGS sequence"/>
</dbReference>
<sequence length="485" mass="54730">MGYGRSDRYGDRGGYGYVEPMGKPNAPITNFEKNFLRTNSEMSPEDVEKFRTANEMKITGNNIPAPSASFRDCGFDRDVVDYFENQKRYEKPTSIQAQGWPMALSGRDMIGIAATGSGKTLSFLLPAFTHAAAQPALRPNDGPIAVVLAPTRELATQIETVANELCRLGCFRNIRSHCVYGGASAGPQKKALREGVEILVATPGRLIDLHKQGFCPLGRTTFLVLDEADRMLDMGFEPQLNEIVPQTNPGRQTLMWSATWPKEVKELAYRYTSRDAIQVVIGSEELEVNKKIVQNVEVVSVHDKMKKLLYILQDYRAERVLIFCNRKMTCDRLERELRRERFGATALHGDKSQGARDAIFDNFKRGRDPVLIATDVAARGLDVKEIRMVVNYDLPHNLEDYVHRVGRTARGSEEKGYAYTMFSPEEDSTLARKFIEILKKSNVEIPREMEEIAQRSGGSSRSRYDRYSRGRGGYSSGRTNSRDYY</sequence>
<dbReference type="GO" id="GO:0016787">
    <property type="term" value="F:hydrolase activity"/>
    <property type="evidence" value="ECO:0007669"/>
    <property type="project" value="UniProtKB-KW"/>
</dbReference>
<dbReference type="Pfam" id="PF00270">
    <property type="entry name" value="DEAD"/>
    <property type="match status" value="1"/>
</dbReference>
<evidence type="ECO:0000259" key="11">
    <source>
        <dbReference type="PROSITE" id="PS51194"/>
    </source>
</evidence>
<feature type="region of interest" description="Disordered" evidence="9">
    <location>
        <begin position="449"/>
        <end position="485"/>
    </location>
</feature>
<dbReference type="FunFam" id="3.40.50.300:FF:000008">
    <property type="entry name" value="ATP-dependent RNA helicase RhlB"/>
    <property type="match status" value="1"/>
</dbReference>
<dbReference type="AlphaFoldDB" id="A0A1Y1S5X9"/>
<dbReference type="CDD" id="cd18787">
    <property type="entry name" value="SF2_C_DEAD"/>
    <property type="match status" value="1"/>
</dbReference>
<gene>
    <name evidence="12" type="ORF">ECANGB1_2551</name>
</gene>
<evidence type="ECO:0000256" key="2">
    <source>
        <dbReference type="ARBA" id="ARBA00012552"/>
    </source>
</evidence>
<keyword evidence="3 8" id="KW-0547">Nucleotide-binding</keyword>
<dbReference type="Gene3D" id="3.40.50.300">
    <property type="entry name" value="P-loop containing nucleotide triphosphate hydrolases"/>
    <property type="match status" value="2"/>
</dbReference>
<keyword evidence="13" id="KW-1185">Reference proteome</keyword>
<evidence type="ECO:0000256" key="9">
    <source>
        <dbReference type="SAM" id="MobiDB-lite"/>
    </source>
</evidence>
<comment type="subcellular location">
    <subcellularLocation>
        <location evidence="1">Nucleus</location>
    </subcellularLocation>
</comment>
<evidence type="ECO:0000313" key="12">
    <source>
        <dbReference type="EMBL" id="ORD93579.1"/>
    </source>
</evidence>
<keyword evidence="7" id="KW-0539">Nucleus</keyword>
<evidence type="ECO:0000259" key="10">
    <source>
        <dbReference type="PROSITE" id="PS51192"/>
    </source>
</evidence>
<evidence type="ECO:0000313" key="13">
    <source>
        <dbReference type="Proteomes" id="UP000192639"/>
    </source>
</evidence>
<dbReference type="InterPro" id="IPR001650">
    <property type="entry name" value="Helicase_C-like"/>
</dbReference>
<dbReference type="PROSITE" id="PS51192">
    <property type="entry name" value="HELICASE_ATP_BIND_1"/>
    <property type="match status" value="1"/>
</dbReference>
<dbReference type="GO" id="GO:0003724">
    <property type="term" value="F:RNA helicase activity"/>
    <property type="evidence" value="ECO:0007669"/>
    <property type="project" value="UniProtKB-EC"/>
</dbReference>
<dbReference type="EC" id="3.6.4.13" evidence="2"/>
<feature type="domain" description="Helicase ATP-binding" evidence="10">
    <location>
        <begin position="100"/>
        <end position="278"/>
    </location>
</feature>
<dbReference type="PROSITE" id="PS00039">
    <property type="entry name" value="DEAD_ATP_HELICASE"/>
    <property type="match status" value="1"/>
</dbReference>
<evidence type="ECO:0000256" key="8">
    <source>
        <dbReference type="RuleBase" id="RU000492"/>
    </source>
</evidence>
<feature type="domain" description="Helicase C-terminal" evidence="11">
    <location>
        <begin position="304"/>
        <end position="453"/>
    </location>
</feature>
<dbReference type="PANTHER" id="PTHR47958">
    <property type="entry name" value="ATP-DEPENDENT RNA HELICASE DBP3"/>
    <property type="match status" value="1"/>
</dbReference>
<dbReference type="InterPro" id="IPR027417">
    <property type="entry name" value="P-loop_NTPase"/>
</dbReference>
<dbReference type="EMBL" id="LWDP01000066">
    <property type="protein sequence ID" value="ORD93579.1"/>
    <property type="molecule type" value="Genomic_DNA"/>
</dbReference>
<dbReference type="FunFam" id="3.40.50.300:FF:000079">
    <property type="entry name" value="probable ATP-dependent RNA helicase DDX17"/>
    <property type="match status" value="1"/>
</dbReference>
<dbReference type="GO" id="GO:0003676">
    <property type="term" value="F:nucleic acid binding"/>
    <property type="evidence" value="ECO:0007669"/>
    <property type="project" value="InterPro"/>
</dbReference>
<accession>A0A1Y1S5X9</accession>
<reference evidence="12 13" key="1">
    <citation type="journal article" date="2017" name="Environ. Microbiol.">
        <title>Decay of the glycolytic pathway and adaptation to intranuclear parasitism within Enterocytozoonidae microsporidia.</title>
        <authorList>
            <person name="Wiredu Boakye D."/>
            <person name="Jaroenlak P."/>
            <person name="Prachumwat A."/>
            <person name="Williams T.A."/>
            <person name="Bateman K.S."/>
            <person name="Itsathitphaisarn O."/>
            <person name="Sritunyalucksana K."/>
            <person name="Paszkiewicz K.H."/>
            <person name="Moore K.A."/>
            <person name="Stentiford G.D."/>
            <person name="Williams B.A."/>
        </authorList>
    </citation>
    <scope>NUCLEOTIDE SEQUENCE [LARGE SCALE GENOMIC DNA]</scope>
    <source>
        <strain evidence="12 13">GB1</strain>
    </source>
</reference>
<comment type="similarity">
    <text evidence="8">Belongs to the DEAD box helicase family.</text>
</comment>
<dbReference type="InterPro" id="IPR011545">
    <property type="entry name" value="DEAD/DEAH_box_helicase_dom"/>
</dbReference>
<organism evidence="12 13">
    <name type="scientific">Enterospora canceri</name>
    <dbReference type="NCBI Taxonomy" id="1081671"/>
    <lineage>
        <taxon>Eukaryota</taxon>
        <taxon>Fungi</taxon>
        <taxon>Fungi incertae sedis</taxon>
        <taxon>Microsporidia</taxon>
        <taxon>Enterocytozoonidae</taxon>
        <taxon>Enterospora</taxon>
    </lineage>
</organism>
<evidence type="ECO:0000256" key="3">
    <source>
        <dbReference type="ARBA" id="ARBA00022741"/>
    </source>
</evidence>